<dbReference type="PANTHER" id="PTHR31118">
    <property type="entry name" value="CYCLASE-LIKE PROTEIN 2"/>
    <property type="match status" value="1"/>
</dbReference>
<evidence type="ECO:0000313" key="2">
    <source>
        <dbReference type="Proteomes" id="UP001524383"/>
    </source>
</evidence>
<keyword evidence="2" id="KW-1185">Reference proteome</keyword>
<dbReference type="Gene3D" id="3.50.30.50">
    <property type="entry name" value="Putative cyclase"/>
    <property type="match status" value="1"/>
</dbReference>
<reference evidence="1 2" key="1">
    <citation type="submission" date="2019-08" db="EMBL/GenBank/DDBJ databases">
        <authorList>
            <person name="Chen S.-C."/>
            <person name="Lai M.-C."/>
            <person name="You Y.-T."/>
        </authorList>
    </citation>
    <scope>NUCLEOTIDE SEQUENCE [LARGE SCALE GENOMIC DNA]</scope>
    <source>
        <strain evidence="1 2">P2F9704a</strain>
    </source>
</reference>
<comment type="caution">
    <text evidence="1">The sequence shown here is derived from an EMBL/GenBank/DDBJ whole genome shotgun (WGS) entry which is preliminary data.</text>
</comment>
<dbReference type="PANTHER" id="PTHR31118:SF12">
    <property type="entry name" value="CYCLASE-LIKE PROTEIN 2"/>
    <property type="match status" value="1"/>
</dbReference>
<dbReference type="EMBL" id="VOTZ01000021">
    <property type="protein sequence ID" value="MCQ1539166.1"/>
    <property type="molecule type" value="Genomic_DNA"/>
</dbReference>
<protein>
    <submittedName>
        <fullName evidence="1">Cyclase family protein</fullName>
    </submittedName>
</protein>
<dbReference type="Proteomes" id="UP001524383">
    <property type="component" value="Unassembled WGS sequence"/>
</dbReference>
<gene>
    <name evidence="1" type="ORF">FTO68_09260</name>
</gene>
<accession>A0ABD4TK37</accession>
<dbReference type="Pfam" id="PF04199">
    <property type="entry name" value="Cyclase"/>
    <property type="match status" value="1"/>
</dbReference>
<evidence type="ECO:0000313" key="1">
    <source>
        <dbReference type="EMBL" id="MCQ1539166.1"/>
    </source>
</evidence>
<proteinExistence type="predicted"/>
<dbReference type="RefSeq" id="WP_255333132.1">
    <property type="nucleotide sequence ID" value="NZ_VOTZ01000021.1"/>
</dbReference>
<dbReference type="SUPFAM" id="SSF102198">
    <property type="entry name" value="Putative cyclase"/>
    <property type="match status" value="1"/>
</dbReference>
<dbReference type="AlphaFoldDB" id="A0ABD4TK37"/>
<name>A0ABD4TK37_9EURY</name>
<sequence>MKIYDATHPLSEEIYTYQGDPPVVFEPEEDGGIRITGIRMGSHSGTHIDAPLHYIPEGTSIDQIPPDAFIGSCILLNVPKGQVPESAMAASISVTPRLIIRSGWKPSVPDEYGYLTEEEARFLVKQGISLIGTDAPSIELPGSDGSAHRFLLHAGVVVIELLSLESIPEGVYTIIALPLPLKGVDGSPARVIFIESEDVML</sequence>
<dbReference type="InterPro" id="IPR007325">
    <property type="entry name" value="KFase/CYL"/>
</dbReference>
<dbReference type="InterPro" id="IPR037175">
    <property type="entry name" value="KFase_sf"/>
</dbReference>
<organism evidence="1 2">
    <name type="scientific">Methanocalculus taiwanensis</name>
    <dbReference type="NCBI Taxonomy" id="106207"/>
    <lineage>
        <taxon>Archaea</taxon>
        <taxon>Methanobacteriati</taxon>
        <taxon>Methanobacteriota</taxon>
        <taxon>Stenosarchaea group</taxon>
        <taxon>Methanomicrobia</taxon>
        <taxon>Methanomicrobiales</taxon>
        <taxon>Methanocalculaceae</taxon>
        <taxon>Methanocalculus</taxon>
    </lineage>
</organism>